<evidence type="ECO:0000256" key="5">
    <source>
        <dbReference type="SAM" id="MobiDB-lite"/>
    </source>
</evidence>
<feature type="domain" description="ABC transporter" evidence="6">
    <location>
        <begin position="6"/>
        <end position="240"/>
    </location>
</feature>
<dbReference type="GO" id="GO:0005304">
    <property type="term" value="F:L-valine transmembrane transporter activity"/>
    <property type="evidence" value="ECO:0007669"/>
    <property type="project" value="TreeGrafter"/>
</dbReference>
<name>A0A4R6DL23_9RHOO</name>
<dbReference type="PANTHER" id="PTHR45772">
    <property type="entry name" value="CONSERVED COMPONENT OF ABC TRANSPORTER FOR NATURAL AMINO ACIDS-RELATED"/>
    <property type="match status" value="1"/>
</dbReference>
<dbReference type="GO" id="GO:0015808">
    <property type="term" value="P:L-alanine transport"/>
    <property type="evidence" value="ECO:0007669"/>
    <property type="project" value="TreeGrafter"/>
</dbReference>
<dbReference type="Pfam" id="PF00005">
    <property type="entry name" value="ABC_tran"/>
    <property type="match status" value="1"/>
</dbReference>
<dbReference type="EMBL" id="SNVV01000029">
    <property type="protein sequence ID" value="TDN45576.1"/>
    <property type="molecule type" value="Genomic_DNA"/>
</dbReference>
<dbReference type="GO" id="GO:0015192">
    <property type="term" value="F:L-phenylalanine transmembrane transporter activity"/>
    <property type="evidence" value="ECO:0007669"/>
    <property type="project" value="TreeGrafter"/>
</dbReference>
<dbReference type="GO" id="GO:1903806">
    <property type="term" value="P:L-isoleucine import across plasma membrane"/>
    <property type="evidence" value="ECO:0007669"/>
    <property type="project" value="TreeGrafter"/>
</dbReference>
<keyword evidence="2" id="KW-0472">Membrane</keyword>
<accession>A0A4R6DL23</accession>
<keyword evidence="8" id="KW-1185">Reference proteome</keyword>
<dbReference type="GO" id="GO:0016887">
    <property type="term" value="F:ATP hydrolysis activity"/>
    <property type="evidence" value="ECO:0007669"/>
    <property type="project" value="InterPro"/>
</dbReference>
<dbReference type="GO" id="GO:0005524">
    <property type="term" value="F:ATP binding"/>
    <property type="evidence" value="ECO:0007669"/>
    <property type="project" value="UniProtKB-KW"/>
</dbReference>
<dbReference type="InterPro" id="IPR003439">
    <property type="entry name" value="ABC_transporter-like_ATP-bd"/>
</dbReference>
<dbReference type="InterPro" id="IPR027417">
    <property type="entry name" value="P-loop_NTPase"/>
</dbReference>
<dbReference type="SUPFAM" id="SSF52540">
    <property type="entry name" value="P-loop containing nucleoside triphosphate hydrolases"/>
    <property type="match status" value="1"/>
</dbReference>
<dbReference type="Gene3D" id="3.40.50.300">
    <property type="entry name" value="P-loop containing nucleotide triphosphate hydrolases"/>
    <property type="match status" value="1"/>
</dbReference>
<sequence length="270" mass="28264">MSAPLLKVTGLTKAFGGLVAVDKLGFEVAPGEVIGLVGPNGSGKTTAMNLISGALRADRGSIRLGDAELVGLRPDRIVRHGVARTFQLVRVLGSLSCADNVAAGLAFHPGGAFGAGARERIDALLARVGLGGREALPAGELTYIDQKRLELARALALAPRLLLLDEWLAGLNPTELREGIALIRSLRDEGLTMILVEHVMEAVHALCNRCVVMNAGVLLADGPTAEVLRNPEVVRAYLGEDVETDDLPPPHLPTGEAPTQLNLDAGGQHA</sequence>
<dbReference type="PROSITE" id="PS50893">
    <property type="entry name" value="ABC_TRANSPORTER_2"/>
    <property type="match status" value="1"/>
</dbReference>
<proteinExistence type="predicted"/>
<reference evidence="7 8" key="1">
    <citation type="submission" date="2019-03" db="EMBL/GenBank/DDBJ databases">
        <title>Genomic Encyclopedia of Type Strains, Phase IV (KMG-IV): sequencing the most valuable type-strain genomes for metagenomic binning, comparative biology and taxonomic classification.</title>
        <authorList>
            <person name="Goeker M."/>
        </authorList>
    </citation>
    <scope>NUCLEOTIDE SEQUENCE [LARGE SCALE GENOMIC DNA]</scope>
    <source>
        <strain evidence="7 8">DSM 12121</strain>
    </source>
</reference>
<protein>
    <submittedName>
        <fullName evidence="7">Amino acid/amide ABC transporter ATP-binding protein 1 (HAAT family)</fullName>
    </submittedName>
</protein>
<keyword evidence="4 7" id="KW-0067">ATP-binding</keyword>
<dbReference type="Pfam" id="PF12399">
    <property type="entry name" value="BCA_ABC_TP_C"/>
    <property type="match status" value="1"/>
</dbReference>
<comment type="caution">
    <text evidence="7">The sequence shown here is derived from an EMBL/GenBank/DDBJ whole genome shotgun (WGS) entry which is preliminary data.</text>
</comment>
<keyword evidence="2" id="KW-1003">Cell membrane</keyword>
<dbReference type="InterPro" id="IPR051120">
    <property type="entry name" value="ABC_AA/LPS_Transport"/>
</dbReference>
<evidence type="ECO:0000256" key="2">
    <source>
        <dbReference type="ARBA" id="ARBA00022475"/>
    </source>
</evidence>
<dbReference type="InterPro" id="IPR032823">
    <property type="entry name" value="BCA_ABC_TP_C"/>
</dbReference>
<evidence type="ECO:0000259" key="6">
    <source>
        <dbReference type="PROSITE" id="PS50893"/>
    </source>
</evidence>
<evidence type="ECO:0000313" key="7">
    <source>
        <dbReference type="EMBL" id="TDN45576.1"/>
    </source>
</evidence>
<dbReference type="OrthoDB" id="9805514at2"/>
<organism evidence="7 8">
    <name type="scientific">Azoarcus indigens</name>
    <dbReference type="NCBI Taxonomy" id="29545"/>
    <lineage>
        <taxon>Bacteria</taxon>
        <taxon>Pseudomonadati</taxon>
        <taxon>Pseudomonadota</taxon>
        <taxon>Betaproteobacteria</taxon>
        <taxon>Rhodocyclales</taxon>
        <taxon>Zoogloeaceae</taxon>
        <taxon>Azoarcus</taxon>
    </lineage>
</organism>
<dbReference type="GO" id="GO:0042941">
    <property type="term" value="P:D-alanine transmembrane transport"/>
    <property type="evidence" value="ECO:0007669"/>
    <property type="project" value="TreeGrafter"/>
</dbReference>
<gene>
    <name evidence="7" type="ORF">C7389_12929</name>
</gene>
<dbReference type="GO" id="GO:0015188">
    <property type="term" value="F:L-isoleucine transmembrane transporter activity"/>
    <property type="evidence" value="ECO:0007669"/>
    <property type="project" value="TreeGrafter"/>
</dbReference>
<dbReference type="PANTHER" id="PTHR45772:SF7">
    <property type="entry name" value="AMINO ACID ABC TRANSPORTER ATP-BINDING PROTEIN"/>
    <property type="match status" value="1"/>
</dbReference>
<feature type="region of interest" description="Disordered" evidence="5">
    <location>
        <begin position="244"/>
        <end position="270"/>
    </location>
</feature>
<dbReference type="SMART" id="SM00382">
    <property type="entry name" value="AAA"/>
    <property type="match status" value="1"/>
</dbReference>
<dbReference type="AlphaFoldDB" id="A0A4R6DL23"/>
<dbReference type="GO" id="GO:1903805">
    <property type="term" value="P:L-valine import across plasma membrane"/>
    <property type="evidence" value="ECO:0007669"/>
    <property type="project" value="TreeGrafter"/>
</dbReference>
<evidence type="ECO:0000256" key="4">
    <source>
        <dbReference type="ARBA" id="ARBA00022840"/>
    </source>
</evidence>
<dbReference type="Proteomes" id="UP000295129">
    <property type="component" value="Unassembled WGS sequence"/>
</dbReference>
<evidence type="ECO:0000256" key="1">
    <source>
        <dbReference type="ARBA" id="ARBA00022448"/>
    </source>
</evidence>
<evidence type="ECO:0000256" key="3">
    <source>
        <dbReference type="ARBA" id="ARBA00022741"/>
    </source>
</evidence>
<dbReference type="RefSeq" id="WP_133594851.1">
    <property type="nucleotide sequence ID" value="NZ_SNVV01000029.1"/>
</dbReference>
<keyword evidence="3" id="KW-0547">Nucleotide-binding</keyword>
<dbReference type="GO" id="GO:0005886">
    <property type="term" value="C:plasma membrane"/>
    <property type="evidence" value="ECO:0007669"/>
    <property type="project" value="TreeGrafter"/>
</dbReference>
<dbReference type="InterPro" id="IPR003593">
    <property type="entry name" value="AAA+_ATPase"/>
</dbReference>
<keyword evidence="1" id="KW-0813">Transport</keyword>
<evidence type="ECO:0000313" key="8">
    <source>
        <dbReference type="Proteomes" id="UP000295129"/>
    </source>
</evidence>